<evidence type="ECO:0000256" key="2">
    <source>
        <dbReference type="ARBA" id="ARBA00022737"/>
    </source>
</evidence>
<keyword evidence="6" id="KW-1185">Reference proteome</keyword>
<dbReference type="InterPro" id="IPR032675">
    <property type="entry name" value="LRR_dom_sf"/>
</dbReference>
<proteinExistence type="predicted"/>
<dbReference type="Pfam" id="PF23598">
    <property type="entry name" value="LRR_14"/>
    <property type="match status" value="1"/>
</dbReference>
<dbReference type="PROSITE" id="PS51450">
    <property type="entry name" value="LRR"/>
    <property type="match status" value="3"/>
</dbReference>
<reference evidence="5 6" key="1">
    <citation type="submission" date="2024-04" db="EMBL/GenBank/DDBJ databases">
        <title>draft genome sequnece of Flavobacterium buctense JCM 30750.</title>
        <authorList>
            <person name="Kim D.-U."/>
        </authorList>
    </citation>
    <scope>NUCLEOTIDE SEQUENCE [LARGE SCALE GENOMIC DNA]</scope>
    <source>
        <strain evidence="5 6">JCM 30750</strain>
    </source>
</reference>
<gene>
    <name evidence="5" type="ORF">WMW71_09490</name>
</gene>
<dbReference type="RefSeq" id="WP_187659687.1">
    <property type="nucleotide sequence ID" value="NZ_JACTAB010000002.1"/>
</dbReference>
<dbReference type="Proteomes" id="UP001491349">
    <property type="component" value="Unassembled WGS sequence"/>
</dbReference>
<dbReference type="Pfam" id="PF00560">
    <property type="entry name" value="LRR_1"/>
    <property type="match status" value="1"/>
</dbReference>
<sequence length="214" mass="24628">MKHILITALSLLFCNAILFAQIENVPNSNKFSNLTEALQNTEKVISLDLSNQTVLLKDINWEVFINLEYLSLKNDHLTSIPEGIAKLTKLKILDLSGNNFKTLPNTLKGLSKLEVLYLNDEKEFDLKQNMDIISSMTSLRELHLENNNLKALPNKIEKLKNLELLYLNNNKFIELPKQVMSLEYLQYLDLKDNNINPNIPELNNVNFGFKINLK</sequence>
<evidence type="ECO:0000313" key="5">
    <source>
        <dbReference type="EMBL" id="MEK8180571.1"/>
    </source>
</evidence>
<dbReference type="PANTHER" id="PTHR48051">
    <property type="match status" value="1"/>
</dbReference>
<dbReference type="PANTHER" id="PTHR48051:SF1">
    <property type="entry name" value="RAS SUPPRESSOR PROTEIN 1"/>
    <property type="match status" value="1"/>
</dbReference>
<comment type="caution">
    <text evidence="5">The sequence shown here is derived from an EMBL/GenBank/DDBJ whole genome shotgun (WGS) entry which is preliminary data.</text>
</comment>
<dbReference type="SMART" id="SM00369">
    <property type="entry name" value="LRR_TYP"/>
    <property type="match status" value="4"/>
</dbReference>
<evidence type="ECO:0000259" key="4">
    <source>
        <dbReference type="Pfam" id="PF23598"/>
    </source>
</evidence>
<organism evidence="5 6">
    <name type="scientific">Flavobacterium buctense</name>
    <dbReference type="NCBI Taxonomy" id="1648146"/>
    <lineage>
        <taxon>Bacteria</taxon>
        <taxon>Pseudomonadati</taxon>
        <taxon>Bacteroidota</taxon>
        <taxon>Flavobacteriia</taxon>
        <taxon>Flavobacteriales</taxon>
        <taxon>Flavobacteriaceae</taxon>
        <taxon>Flavobacterium</taxon>
    </lineage>
</organism>
<dbReference type="SUPFAM" id="SSF52058">
    <property type="entry name" value="L domain-like"/>
    <property type="match status" value="1"/>
</dbReference>
<keyword evidence="3" id="KW-0732">Signal</keyword>
<keyword evidence="2" id="KW-0677">Repeat</keyword>
<accession>A0ABU9E3Q0</accession>
<dbReference type="InterPro" id="IPR050216">
    <property type="entry name" value="LRR_domain-containing"/>
</dbReference>
<keyword evidence="1" id="KW-0433">Leucine-rich repeat</keyword>
<feature type="chain" id="PRO_5045727404" evidence="3">
    <location>
        <begin position="21"/>
        <end position="214"/>
    </location>
</feature>
<dbReference type="InterPro" id="IPR003591">
    <property type="entry name" value="Leu-rich_rpt_typical-subtyp"/>
</dbReference>
<dbReference type="EMBL" id="JBBPCB010000005">
    <property type="protein sequence ID" value="MEK8180571.1"/>
    <property type="molecule type" value="Genomic_DNA"/>
</dbReference>
<feature type="domain" description="Disease resistance R13L4/SHOC-2-like LRR" evidence="4">
    <location>
        <begin position="63"/>
        <end position="142"/>
    </location>
</feature>
<evidence type="ECO:0000256" key="3">
    <source>
        <dbReference type="SAM" id="SignalP"/>
    </source>
</evidence>
<feature type="signal peptide" evidence="3">
    <location>
        <begin position="1"/>
        <end position="20"/>
    </location>
</feature>
<dbReference type="Gene3D" id="3.80.10.10">
    <property type="entry name" value="Ribonuclease Inhibitor"/>
    <property type="match status" value="2"/>
</dbReference>
<protein>
    <submittedName>
        <fullName evidence="5">Leucine-rich repeat domain-containing protein</fullName>
    </submittedName>
</protein>
<dbReference type="InterPro" id="IPR001611">
    <property type="entry name" value="Leu-rich_rpt"/>
</dbReference>
<dbReference type="InterPro" id="IPR055414">
    <property type="entry name" value="LRR_R13L4/SHOC2-like"/>
</dbReference>
<evidence type="ECO:0000256" key="1">
    <source>
        <dbReference type="ARBA" id="ARBA00022614"/>
    </source>
</evidence>
<evidence type="ECO:0000313" key="6">
    <source>
        <dbReference type="Proteomes" id="UP001491349"/>
    </source>
</evidence>
<name>A0ABU9E3Q0_9FLAO</name>